<evidence type="ECO:0000313" key="2">
    <source>
        <dbReference type="Proteomes" id="UP000823775"/>
    </source>
</evidence>
<dbReference type="EMBL" id="JACEIK010010537">
    <property type="protein sequence ID" value="MCE3215237.1"/>
    <property type="molecule type" value="Genomic_DNA"/>
</dbReference>
<proteinExistence type="predicted"/>
<gene>
    <name evidence="1" type="ORF">HAX54_001421</name>
</gene>
<accession>A0ABS8WQP5</accession>
<dbReference type="Proteomes" id="UP000823775">
    <property type="component" value="Unassembled WGS sequence"/>
</dbReference>
<sequence>MEQKGQEWVKKHNMRMLACQNNHRGDVESVRSRSKELRMSGVADEQLQQLSMDYPMSELSQSWARS</sequence>
<reference evidence="1 2" key="1">
    <citation type="journal article" date="2021" name="BMC Genomics">
        <title>Datura genome reveals duplications of psychoactive alkaloid biosynthetic genes and high mutation rate following tissue culture.</title>
        <authorList>
            <person name="Rajewski A."/>
            <person name="Carter-House D."/>
            <person name="Stajich J."/>
            <person name="Litt A."/>
        </authorList>
    </citation>
    <scope>NUCLEOTIDE SEQUENCE [LARGE SCALE GENOMIC DNA]</scope>
    <source>
        <strain evidence="1">AR-01</strain>
    </source>
</reference>
<name>A0ABS8WQP5_DATST</name>
<protein>
    <submittedName>
        <fullName evidence="1">Uncharacterized protein</fullName>
    </submittedName>
</protein>
<keyword evidence="2" id="KW-1185">Reference proteome</keyword>
<evidence type="ECO:0000313" key="1">
    <source>
        <dbReference type="EMBL" id="MCE3215237.1"/>
    </source>
</evidence>
<organism evidence="1 2">
    <name type="scientific">Datura stramonium</name>
    <name type="common">Jimsonweed</name>
    <name type="synonym">Common thornapple</name>
    <dbReference type="NCBI Taxonomy" id="4076"/>
    <lineage>
        <taxon>Eukaryota</taxon>
        <taxon>Viridiplantae</taxon>
        <taxon>Streptophyta</taxon>
        <taxon>Embryophyta</taxon>
        <taxon>Tracheophyta</taxon>
        <taxon>Spermatophyta</taxon>
        <taxon>Magnoliopsida</taxon>
        <taxon>eudicotyledons</taxon>
        <taxon>Gunneridae</taxon>
        <taxon>Pentapetalae</taxon>
        <taxon>asterids</taxon>
        <taxon>lamiids</taxon>
        <taxon>Solanales</taxon>
        <taxon>Solanaceae</taxon>
        <taxon>Solanoideae</taxon>
        <taxon>Datureae</taxon>
        <taxon>Datura</taxon>
    </lineage>
</organism>
<comment type="caution">
    <text evidence="1">The sequence shown here is derived from an EMBL/GenBank/DDBJ whole genome shotgun (WGS) entry which is preliminary data.</text>
</comment>